<evidence type="ECO:0000256" key="10">
    <source>
        <dbReference type="ARBA" id="ARBA00022932"/>
    </source>
</evidence>
<dbReference type="InterPro" id="IPR004805">
    <property type="entry name" value="DnaE2/DnaE/PolC"/>
</dbReference>
<dbReference type="InterPro" id="IPR029460">
    <property type="entry name" value="DNAPol_HHH"/>
</dbReference>
<dbReference type="SUPFAM" id="SSF160975">
    <property type="entry name" value="AF1531-like"/>
    <property type="match status" value="1"/>
</dbReference>
<keyword evidence="20" id="KW-1185">Reference proteome</keyword>
<dbReference type="GO" id="GO:0006260">
    <property type="term" value="P:DNA replication"/>
    <property type="evidence" value="ECO:0007669"/>
    <property type="project" value="UniProtKB-KW"/>
</dbReference>
<feature type="domain" description="DNA polymerase helix-hairpin-helix motif" evidence="17">
    <location>
        <begin position="903"/>
        <end position="967"/>
    </location>
</feature>
<feature type="compositionally biased region" description="Basic and acidic residues" evidence="13">
    <location>
        <begin position="823"/>
        <end position="839"/>
    </location>
</feature>
<evidence type="ECO:0000259" key="16">
    <source>
        <dbReference type="Pfam" id="PF07733"/>
    </source>
</evidence>
<evidence type="ECO:0000256" key="2">
    <source>
        <dbReference type="ARBA" id="ARBA00007391"/>
    </source>
</evidence>
<dbReference type="GO" id="GO:0003676">
    <property type="term" value="F:nucleic acid binding"/>
    <property type="evidence" value="ECO:0007669"/>
    <property type="project" value="InterPro"/>
</dbReference>
<accession>A0A918WL23</accession>
<feature type="domain" description="OB" evidence="14">
    <location>
        <begin position="1068"/>
        <end position="1133"/>
    </location>
</feature>
<sequence length="1159" mass="129672">MPPFVEHLAFSAFSFLRGGSHPEALALRVADLGQPGFAQPDHLGFHGSARAHQAAQSLGLKAHVGASLELSVPHPDYSPHPHPLTLACLCPSRLAYQNLSRLLTDHHLATTLLREDLDLARHRVRDLITLTGHPGTPLHRYLLEGKNKAARAHLETLLQVFGRENLYLVLTRHLTRNDQLLDRCLRELSDRYRIPLLASNAPLYATRHDKLIADVFTCLRHHTNLDEAGTLLGQNSERHLKSSSAMAALFPDHAEALHETLRLHERLEFSLENLGYRFPSLLPEHRDDPDAAHAMLTQLCHQGIPRRYGKSSRKVTAQLTQELALIRKLSFSGYFLIVHDLVSFANSQGILCQGRGSAANSVVCYLLGLTAADPIGSGLLFERFLSENRKSWPDIDIDFPSGERRESVIQYVFQKYAPRGAAMTANVITYRSRSAFREVSKVLGFSEETANRFSDVHASPRASDPAKEVPEGRIAEHTPHHQFIIEAGVPESHPRFKALAYLFEQFQSLPRHLGQHSGGMIICDDGLDAVVPLQPATMPGRTIVQWDKDDCEDLGIVKIDLLGLGMLAAMEDSIRLCHQRGKKIDIAKIPKDDPATYDLMCAADTVGTFQVESRAQMNTLPILCPRCFYDVAVEVAIIRPGPIVGELAHPYLNRRQGFEKVDYIHPLFEPVLKRTLGVPLFQEQVLRMAMLIADFSGTEADELRRAMAFKRSDEKMQAVTDKLRHNMTAKGIEEEVQEKVVHSIGSFALYGFPESHAISFALIAYASCWLKVHHPVEFYAGLINNQPMGFYNVNTLLQDAKRHGVRARPVCVVNSFWETTIEDSEKPKTKEEPAIEHRSLTSPQKPKTQKLKNQSKPSSIQPRLSSSSPVGKTLTKPNSAHLNDLSDSAVNHKIPSSPNPPLEALRLGLHRLKGFPQATAERILTEREKSPFTSLADFLQRARLNKRERRLLAETGALNNLPDVQHRRHALWQVERPLQLELFTHLPHQTPNDEQRALEGAEALAMMTAWERIASDFATQSQTTGPHPMKLWRSQLQDSKSSAERSQLNVQHLKTASQLTDLSHGSYVQIAGMVICRQRPQTAKGHCFISLEDETGIANIFVPKRTFEHHRLTITTEPFLRIEGSVQIGEGGVASVYTHNLWPLGDLPGTLDVSSHDFH</sequence>
<gene>
    <name evidence="19" type="ORF">GCM10007100_24300</name>
</gene>
<dbReference type="HAMAP" id="MF_01902">
    <property type="entry name" value="DNApol_error_prone"/>
    <property type="match status" value="1"/>
</dbReference>
<evidence type="ECO:0000256" key="12">
    <source>
        <dbReference type="ARBA" id="ARBA00049244"/>
    </source>
</evidence>
<feature type="domain" description="PHP" evidence="15">
    <location>
        <begin position="11"/>
        <end position="173"/>
    </location>
</feature>
<dbReference type="Pfam" id="PF07733">
    <property type="entry name" value="DNA_pol3_alpha"/>
    <property type="match status" value="1"/>
</dbReference>
<feature type="domain" description="Bacterial DNA polymerase III alpha subunit NTPase" evidence="16">
    <location>
        <begin position="295"/>
        <end position="563"/>
    </location>
</feature>
<dbReference type="EC" id="2.7.7.7" evidence="3"/>
<comment type="similarity">
    <text evidence="2">Belongs to the DNA polymerase type-C family. DnaE2 subfamily.</text>
</comment>
<comment type="catalytic activity">
    <reaction evidence="12">
        <text>DNA(n) + a 2'-deoxyribonucleoside 5'-triphosphate = DNA(n+1) + diphosphate</text>
        <dbReference type="Rhea" id="RHEA:22508"/>
        <dbReference type="Rhea" id="RHEA-COMP:17339"/>
        <dbReference type="Rhea" id="RHEA-COMP:17340"/>
        <dbReference type="ChEBI" id="CHEBI:33019"/>
        <dbReference type="ChEBI" id="CHEBI:61560"/>
        <dbReference type="ChEBI" id="CHEBI:173112"/>
        <dbReference type="EC" id="2.7.7.7"/>
    </reaction>
</comment>
<feature type="compositionally biased region" description="Low complexity" evidence="13">
    <location>
        <begin position="855"/>
        <end position="869"/>
    </location>
</feature>
<feature type="compositionally biased region" description="Polar residues" evidence="13">
    <location>
        <begin position="875"/>
        <end position="889"/>
    </location>
</feature>
<dbReference type="RefSeq" id="WP_189570240.1">
    <property type="nucleotide sequence ID" value="NZ_BMXI01000010.1"/>
</dbReference>
<dbReference type="GO" id="GO:0008408">
    <property type="term" value="F:3'-5' exonuclease activity"/>
    <property type="evidence" value="ECO:0007669"/>
    <property type="project" value="InterPro"/>
</dbReference>
<dbReference type="Pfam" id="PF17657">
    <property type="entry name" value="DNA_pol3_finger"/>
    <property type="match status" value="1"/>
</dbReference>
<proteinExistence type="inferred from homology"/>
<evidence type="ECO:0000313" key="20">
    <source>
        <dbReference type="Proteomes" id="UP000644507"/>
    </source>
</evidence>
<evidence type="ECO:0000256" key="9">
    <source>
        <dbReference type="ARBA" id="ARBA00022763"/>
    </source>
</evidence>
<keyword evidence="10" id="KW-0239">DNA-directed DNA polymerase</keyword>
<dbReference type="Gene3D" id="2.40.50.140">
    <property type="entry name" value="Nucleic acid-binding proteins"/>
    <property type="match status" value="1"/>
</dbReference>
<dbReference type="InterPro" id="IPR004365">
    <property type="entry name" value="NA-bd_OB_tRNA"/>
</dbReference>
<evidence type="ECO:0000256" key="13">
    <source>
        <dbReference type="SAM" id="MobiDB-lite"/>
    </source>
</evidence>
<dbReference type="NCBIfam" id="NF004225">
    <property type="entry name" value="PRK05672.1"/>
    <property type="match status" value="1"/>
</dbReference>
<evidence type="ECO:0000256" key="1">
    <source>
        <dbReference type="ARBA" id="ARBA00004496"/>
    </source>
</evidence>
<evidence type="ECO:0000256" key="5">
    <source>
        <dbReference type="ARBA" id="ARBA00022490"/>
    </source>
</evidence>
<name>A0A918WL23_9BACT</name>
<dbReference type="Pfam" id="PF14579">
    <property type="entry name" value="HHH_6"/>
    <property type="match status" value="1"/>
</dbReference>
<dbReference type="PANTHER" id="PTHR32294">
    <property type="entry name" value="DNA POLYMERASE III SUBUNIT ALPHA"/>
    <property type="match status" value="1"/>
</dbReference>
<dbReference type="Proteomes" id="UP000644507">
    <property type="component" value="Unassembled WGS sequence"/>
</dbReference>
<dbReference type="InterPro" id="IPR040982">
    <property type="entry name" value="DNA_pol3_finger"/>
</dbReference>
<reference evidence="19" key="1">
    <citation type="journal article" date="2014" name="Int. J. Syst. Evol. Microbiol.">
        <title>Complete genome sequence of Corynebacterium casei LMG S-19264T (=DSM 44701T), isolated from a smear-ripened cheese.</title>
        <authorList>
            <consortium name="US DOE Joint Genome Institute (JGI-PGF)"/>
            <person name="Walter F."/>
            <person name="Albersmeier A."/>
            <person name="Kalinowski J."/>
            <person name="Ruckert C."/>
        </authorList>
    </citation>
    <scope>NUCLEOTIDE SEQUENCE</scope>
    <source>
        <strain evidence="19">KCTC 12988</strain>
    </source>
</reference>
<dbReference type="Pfam" id="PF01336">
    <property type="entry name" value="tRNA_anti-codon"/>
    <property type="match status" value="1"/>
</dbReference>
<dbReference type="InterPro" id="IPR012340">
    <property type="entry name" value="NA-bd_OB-fold"/>
</dbReference>
<comment type="caution">
    <text evidence="19">The sequence shown here is derived from an EMBL/GenBank/DDBJ whole genome shotgun (WGS) entry which is preliminary data.</text>
</comment>
<evidence type="ECO:0000256" key="3">
    <source>
        <dbReference type="ARBA" id="ARBA00012417"/>
    </source>
</evidence>
<reference evidence="19" key="2">
    <citation type="submission" date="2020-09" db="EMBL/GenBank/DDBJ databases">
        <authorList>
            <person name="Sun Q."/>
            <person name="Kim S."/>
        </authorList>
    </citation>
    <scope>NUCLEOTIDE SEQUENCE</scope>
    <source>
        <strain evidence="19">KCTC 12988</strain>
    </source>
</reference>
<dbReference type="Pfam" id="PF02811">
    <property type="entry name" value="PHP"/>
    <property type="match status" value="1"/>
</dbReference>
<protein>
    <recommendedName>
        <fullName evidence="4">Error-prone DNA polymerase</fullName>
        <ecNumber evidence="3">2.7.7.7</ecNumber>
    </recommendedName>
</protein>
<dbReference type="AlphaFoldDB" id="A0A918WL23"/>
<evidence type="ECO:0000313" key="19">
    <source>
        <dbReference type="EMBL" id="GHC56658.1"/>
    </source>
</evidence>
<keyword evidence="5" id="KW-0963">Cytoplasm</keyword>
<comment type="subcellular location">
    <subcellularLocation>
        <location evidence="1">Cytoplasm</location>
    </subcellularLocation>
</comment>
<evidence type="ECO:0000256" key="6">
    <source>
        <dbReference type="ARBA" id="ARBA00022679"/>
    </source>
</evidence>
<evidence type="ECO:0000259" key="15">
    <source>
        <dbReference type="Pfam" id="PF02811"/>
    </source>
</evidence>
<keyword evidence="11" id="KW-0234">DNA repair</keyword>
<keyword evidence="6" id="KW-0808">Transferase</keyword>
<dbReference type="EMBL" id="BMXI01000010">
    <property type="protein sequence ID" value="GHC56658.1"/>
    <property type="molecule type" value="Genomic_DNA"/>
</dbReference>
<feature type="domain" description="DNA polymerase III alpha subunit finger" evidence="18">
    <location>
        <begin position="567"/>
        <end position="731"/>
    </location>
</feature>
<dbReference type="InterPro" id="IPR004013">
    <property type="entry name" value="PHP_dom"/>
</dbReference>
<evidence type="ECO:0000256" key="8">
    <source>
        <dbReference type="ARBA" id="ARBA00022705"/>
    </source>
</evidence>
<dbReference type="InterPro" id="IPR011708">
    <property type="entry name" value="DNA_pol3_alpha_NTPase_dom"/>
</dbReference>
<evidence type="ECO:0000256" key="7">
    <source>
        <dbReference type="ARBA" id="ARBA00022695"/>
    </source>
</evidence>
<evidence type="ECO:0000256" key="11">
    <source>
        <dbReference type="ARBA" id="ARBA00023204"/>
    </source>
</evidence>
<dbReference type="CDD" id="cd04485">
    <property type="entry name" value="DnaE_OBF"/>
    <property type="match status" value="1"/>
</dbReference>
<dbReference type="GO" id="GO:0003887">
    <property type="term" value="F:DNA-directed DNA polymerase activity"/>
    <property type="evidence" value="ECO:0007669"/>
    <property type="project" value="UniProtKB-KW"/>
</dbReference>
<dbReference type="NCBIfam" id="TIGR00594">
    <property type="entry name" value="polc"/>
    <property type="match status" value="1"/>
</dbReference>
<organism evidence="19 20">
    <name type="scientific">Roseibacillus persicicus</name>
    <dbReference type="NCBI Taxonomy" id="454148"/>
    <lineage>
        <taxon>Bacteria</taxon>
        <taxon>Pseudomonadati</taxon>
        <taxon>Verrucomicrobiota</taxon>
        <taxon>Verrucomicrobiia</taxon>
        <taxon>Verrucomicrobiales</taxon>
        <taxon>Verrucomicrobiaceae</taxon>
        <taxon>Roseibacillus</taxon>
    </lineage>
</organism>
<dbReference type="PANTHER" id="PTHR32294:SF4">
    <property type="entry name" value="ERROR-PRONE DNA POLYMERASE"/>
    <property type="match status" value="1"/>
</dbReference>
<keyword evidence="7" id="KW-0548">Nucleotidyltransferase</keyword>
<feature type="region of interest" description="Disordered" evidence="13">
    <location>
        <begin position="822"/>
        <end position="898"/>
    </location>
</feature>
<dbReference type="Gene3D" id="1.10.150.870">
    <property type="match status" value="1"/>
</dbReference>
<dbReference type="GO" id="GO:0005737">
    <property type="term" value="C:cytoplasm"/>
    <property type="evidence" value="ECO:0007669"/>
    <property type="project" value="UniProtKB-SubCell"/>
</dbReference>
<dbReference type="InterPro" id="IPR023073">
    <property type="entry name" value="DnaE2"/>
</dbReference>
<feature type="compositionally biased region" description="Polar residues" evidence="13">
    <location>
        <begin position="840"/>
        <end position="854"/>
    </location>
</feature>
<keyword evidence="9" id="KW-0227">DNA damage</keyword>
<evidence type="ECO:0000259" key="18">
    <source>
        <dbReference type="Pfam" id="PF17657"/>
    </source>
</evidence>
<dbReference type="GO" id="GO:0006281">
    <property type="term" value="P:DNA repair"/>
    <property type="evidence" value="ECO:0007669"/>
    <property type="project" value="UniProtKB-KW"/>
</dbReference>
<evidence type="ECO:0000256" key="4">
    <source>
        <dbReference type="ARBA" id="ARBA00017273"/>
    </source>
</evidence>
<keyword evidence="8" id="KW-0235">DNA replication</keyword>
<evidence type="ECO:0000259" key="14">
    <source>
        <dbReference type="Pfam" id="PF01336"/>
    </source>
</evidence>
<dbReference type="Gene3D" id="3.20.20.140">
    <property type="entry name" value="Metal-dependent hydrolases"/>
    <property type="match status" value="1"/>
</dbReference>
<evidence type="ECO:0000259" key="17">
    <source>
        <dbReference type="Pfam" id="PF14579"/>
    </source>
</evidence>